<evidence type="ECO:0000313" key="4">
    <source>
        <dbReference type="EMBL" id="TPX60549.1"/>
    </source>
</evidence>
<keyword evidence="1 3" id="KW-0853">WD repeat</keyword>
<evidence type="ECO:0000256" key="2">
    <source>
        <dbReference type="ARBA" id="ARBA00022737"/>
    </source>
</evidence>
<dbReference type="InterPro" id="IPR015943">
    <property type="entry name" value="WD40/YVTN_repeat-like_dom_sf"/>
</dbReference>
<dbReference type="PANTHER" id="PTHR19848:SF8">
    <property type="entry name" value="F-BOX AND WD REPEAT DOMAIN CONTAINING 7"/>
    <property type="match status" value="1"/>
</dbReference>
<evidence type="ECO:0000256" key="1">
    <source>
        <dbReference type="ARBA" id="ARBA00022574"/>
    </source>
</evidence>
<proteinExistence type="predicted"/>
<dbReference type="STRING" id="109895.A0A507E914"/>
<dbReference type="PANTHER" id="PTHR19848">
    <property type="entry name" value="WD40 REPEAT PROTEIN"/>
    <property type="match status" value="1"/>
</dbReference>
<sequence length="444" mass="49230">MAANNTQDLNLVAYSLISQFLRQQNLTATLECLGAEAPHIFADLEAHKSISDHKPLTAILEEHHLLTFQQQLGQLSVQKREDDELLRLGKGRMPTEPCQIMEGIHYANILSTAAATLPTNLFPDAEIASPTVSVIVTSSTDKTVKISQADNGRTLCVLDHQKAACLATDVYPADPAYMLTAGMDGAHHIVDIRTGQAVQSWKDHAKYVVRAKFAPWDEGSWVVTASYDRSVNFYQRTSEKGSEPRYEKKHSIMFRGAVESLCFLPPADPSAPNAVPTLVVGCRDDNCLHYIDVDPQRAYPSTPFNMNANGDDWISFTAMDLAPSPNGRYLACYTDSKAGRIIVFRARSCVQARNLWGVVADGFSQPRCCWDSSGRYLFATSDDRKVYVLDVSSGQTVAKLEGHTETIRSISFDKERQRLLSCSFDKTVRVWETTEGVEEAGVQR</sequence>
<dbReference type="AlphaFoldDB" id="A0A507E914"/>
<feature type="repeat" description="WD" evidence="3">
    <location>
        <begin position="400"/>
        <end position="432"/>
    </location>
</feature>
<evidence type="ECO:0000256" key="3">
    <source>
        <dbReference type="PROSITE-ProRule" id="PRU00221"/>
    </source>
</evidence>
<comment type="caution">
    <text evidence="4">The sequence shown here is derived from an EMBL/GenBank/DDBJ whole genome shotgun (WGS) entry which is preliminary data.</text>
</comment>
<reference evidence="4 5" key="1">
    <citation type="journal article" date="2019" name="Sci. Rep.">
        <title>Comparative genomics of chytrid fungi reveal insights into the obligate biotrophic and pathogenic lifestyle of Synchytrium endobioticum.</title>
        <authorList>
            <person name="van de Vossenberg B.T.L.H."/>
            <person name="Warris S."/>
            <person name="Nguyen H.D.T."/>
            <person name="van Gent-Pelzer M.P.E."/>
            <person name="Joly D.L."/>
            <person name="van de Geest H.C."/>
            <person name="Bonants P.J.M."/>
            <person name="Smith D.S."/>
            <person name="Levesque C.A."/>
            <person name="van der Lee T.A.J."/>
        </authorList>
    </citation>
    <scope>NUCLEOTIDE SEQUENCE [LARGE SCALE GENOMIC DNA]</scope>
    <source>
        <strain evidence="4 5">CBS 809.83</strain>
    </source>
</reference>
<evidence type="ECO:0000313" key="5">
    <source>
        <dbReference type="Proteomes" id="UP000318582"/>
    </source>
</evidence>
<protein>
    <recommendedName>
        <fullName evidence="6">LisH domain-containing protein</fullName>
    </recommendedName>
</protein>
<keyword evidence="2" id="KW-0677">Repeat</keyword>
<dbReference type="InterPro" id="IPR036322">
    <property type="entry name" value="WD40_repeat_dom_sf"/>
</dbReference>
<dbReference type="SUPFAM" id="SSF50978">
    <property type="entry name" value="WD40 repeat-like"/>
    <property type="match status" value="1"/>
</dbReference>
<organism evidence="4 5">
    <name type="scientific">Powellomyces hirtus</name>
    <dbReference type="NCBI Taxonomy" id="109895"/>
    <lineage>
        <taxon>Eukaryota</taxon>
        <taxon>Fungi</taxon>
        <taxon>Fungi incertae sedis</taxon>
        <taxon>Chytridiomycota</taxon>
        <taxon>Chytridiomycota incertae sedis</taxon>
        <taxon>Chytridiomycetes</taxon>
        <taxon>Spizellomycetales</taxon>
        <taxon>Powellomycetaceae</taxon>
        <taxon>Powellomyces</taxon>
    </lineage>
</organism>
<dbReference type="InterPro" id="IPR001680">
    <property type="entry name" value="WD40_rpt"/>
</dbReference>
<keyword evidence="5" id="KW-1185">Reference proteome</keyword>
<dbReference type="PROSITE" id="PS50082">
    <property type="entry name" value="WD_REPEATS_2"/>
    <property type="match status" value="1"/>
</dbReference>
<accession>A0A507E914</accession>
<dbReference type="EMBL" id="QEAQ01000014">
    <property type="protein sequence ID" value="TPX60549.1"/>
    <property type="molecule type" value="Genomic_DNA"/>
</dbReference>
<dbReference type="PROSITE" id="PS50294">
    <property type="entry name" value="WD_REPEATS_REGION"/>
    <property type="match status" value="1"/>
</dbReference>
<evidence type="ECO:0008006" key="6">
    <source>
        <dbReference type="Google" id="ProtNLM"/>
    </source>
</evidence>
<dbReference type="Pfam" id="PF00400">
    <property type="entry name" value="WD40"/>
    <property type="match status" value="2"/>
</dbReference>
<name>A0A507E914_9FUNG</name>
<gene>
    <name evidence="4" type="ORF">PhCBS80983_g01702</name>
</gene>
<dbReference type="Proteomes" id="UP000318582">
    <property type="component" value="Unassembled WGS sequence"/>
</dbReference>
<dbReference type="SMART" id="SM00320">
    <property type="entry name" value="WD40"/>
    <property type="match status" value="5"/>
</dbReference>
<dbReference type="Gene3D" id="2.130.10.10">
    <property type="entry name" value="YVTN repeat-like/Quinoprotein amine dehydrogenase"/>
    <property type="match status" value="2"/>
</dbReference>